<comment type="caution">
    <text evidence="2">The sequence shown here is derived from an EMBL/GenBank/DDBJ whole genome shotgun (WGS) entry which is preliminary data.</text>
</comment>
<feature type="compositionally biased region" description="Polar residues" evidence="1">
    <location>
        <begin position="1"/>
        <end position="10"/>
    </location>
</feature>
<dbReference type="EMBL" id="BJWL01000133">
    <property type="protein sequence ID" value="GFS30918.1"/>
    <property type="molecule type" value="Genomic_DNA"/>
</dbReference>
<sequence length="94" mass="10319">MSPKSNSNHQKTSKDHHIKVDGQDRRWLPHKVDLSVTLAFSNSGSVLAPQLMPMATSDPPPPPPIVIPSGELLTLFPLTLMMEMTPCHSQCSFS</sequence>
<gene>
    <name evidence="2" type="ORF">Acr_00g0014750</name>
</gene>
<evidence type="ECO:0000313" key="3">
    <source>
        <dbReference type="Proteomes" id="UP000585474"/>
    </source>
</evidence>
<feature type="region of interest" description="Disordered" evidence="1">
    <location>
        <begin position="1"/>
        <end position="24"/>
    </location>
</feature>
<dbReference type="Proteomes" id="UP000585474">
    <property type="component" value="Unassembled WGS sequence"/>
</dbReference>
<proteinExistence type="predicted"/>
<organism evidence="2 3">
    <name type="scientific">Actinidia rufa</name>
    <dbReference type="NCBI Taxonomy" id="165716"/>
    <lineage>
        <taxon>Eukaryota</taxon>
        <taxon>Viridiplantae</taxon>
        <taxon>Streptophyta</taxon>
        <taxon>Embryophyta</taxon>
        <taxon>Tracheophyta</taxon>
        <taxon>Spermatophyta</taxon>
        <taxon>Magnoliopsida</taxon>
        <taxon>eudicotyledons</taxon>
        <taxon>Gunneridae</taxon>
        <taxon>Pentapetalae</taxon>
        <taxon>asterids</taxon>
        <taxon>Ericales</taxon>
        <taxon>Actinidiaceae</taxon>
        <taxon>Actinidia</taxon>
    </lineage>
</organism>
<accession>A0A7J0DC48</accession>
<reference evidence="3" key="1">
    <citation type="submission" date="2019-07" db="EMBL/GenBank/DDBJ databases">
        <title>De Novo Assembly of kiwifruit Actinidia rufa.</title>
        <authorList>
            <person name="Sugita-Konishi S."/>
            <person name="Sato K."/>
            <person name="Mori E."/>
            <person name="Abe Y."/>
            <person name="Kisaki G."/>
            <person name="Hamano K."/>
            <person name="Suezawa K."/>
            <person name="Otani M."/>
            <person name="Fukuda T."/>
            <person name="Manabe T."/>
            <person name="Gomi K."/>
            <person name="Tabuchi M."/>
            <person name="Akimitsu K."/>
            <person name="Kataoka I."/>
        </authorList>
    </citation>
    <scope>NUCLEOTIDE SEQUENCE [LARGE SCALE GENOMIC DNA]</scope>
    <source>
        <strain evidence="3">cv. Fuchu</strain>
    </source>
</reference>
<dbReference type="AlphaFoldDB" id="A0A7J0DC48"/>
<feature type="compositionally biased region" description="Basic and acidic residues" evidence="1">
    <location>
        <begin position="12"/>
        <end position="24"/>
    </location>
</feature>
<name>A0A7J0DC48_9ERIC</name>
<evidence type="ECO:0000256" key="1">
    <source>
        <dbReference type="SAM" id="MobiDB-lite"/>
    </source>
</evidence>
<evidence type="ECO:0000313" key="2">
    <source>
        <dbReference type="EMBL" id="GFS30918.1"/>
    </source>
</evidence>
<protein>
    <submittedName>
        <fullName evidence="2">Uncharacterized protein</fullName>
    </submittedName>
</protein>
<keyword evidence="3" id="KW-1185">Reference proteome</keyword>